<dbReference type="AlphaFoldDB" id="A0A1D8NJM1"/>
<dbReference type="Proteomes" id="UP000182444">
    <property type="component" value="Chromosome 1E"/>
</dbReference>
<protein>
    <submittedName>
        <fullName evidence="1">Uncharacterized protein</fullName>
    </submittedName>
</protein>
<organism evidence="1 2">
    <name type="scientific">Yarrowia lipolytica</name>
    <name type="common">Candida lipolytica</name>
    <dbReference type="NCBI Taxonomy" id="4952"/>
    <lineage>
        <taxon>Eukaryota</taxon>
        <taxon>Fungi</taxon>
        <taxon>Dikarya</taxon>
        <taxon>Ascomycota</taxon>
        <taxon>Saccharomycotina</taxon>
        <taxon>Dipodascomycetes</taxon>
        <taxon>Dipodascales</taxon>
        <taxon>Dipodascales incertae sedis</taxon>
        <taxon>Yarrowia</taxon>
    </lineage>
</organism>
<sequence length="195" mass="21813">MTCLRSHEAMRPSKWLVRLRWLTHWTIHKPLVRSRVINHAHDRQYPHLYAIPLFNTLLVEVNPLVLQRLLLQLLPGLPLAHLLGELELLVGLDDHLLNETGSDLVLDHLTDLVVLHNLLSVSSQVLDGLSVDRVLGVLVLQLLEGGLVQGNQCRSGVGMLVDTGQTDRSFVSGIDKTFVSCRGDIRRSCVVHSQV</sequence>
<reference evidence="1 2" key="1">
    <citation type="journal article" date="2016" name="PLoS ONE">
        <title>Sequence Assembly of Yarrowia lipolytica Strain W29/CLIB89 Shows Transposable Element Diversity.</title>
        <authorList>
            <person name="Magnan C."/>
            <person name="Yu J."/>
            <person name="Chang I."/>
            <person name="Jahn E."/>
            <person name="Kanomata Y."/>
            <person name="Wu J."/>
            <person name="Zeller M."/>
            <person name="Oakes M."/>
            <person name="Baldi P."/>
            <person name="Sandmeyer S."/>
        </authorList>
    </citation>
    <scope>NUCLEOTIDE SEQUENCE [LARGE SCALE GENOMIC DNA]</scope>
    <source>
        <strain evidence="2">CLIB89(W29)</strain>
    </source>
</reference>
<dbReference type="RefSeq" id="XP_068139192.1">
    <property type="nucleotide sequence ID" value="XM_068283091.1"/>
</dbReference>
<accession>A0A1D8NJM1</accession>
<dbReference type="VEuPathDB" id="FungiDB:YALI1_E27218g"/>
<evidence type="ECO:0000313" key="1">
    <source>
        <dbReference type="EMBL" id="AOW05823.1"/>
    </source>
</evidence>
<gene>
    <name evidence="1" type="ORF">YALI1_E27218g</name>
</gene>
<dbReference type="EMBL" id="CP017557">
    <property type="protein sequence ID" value="AOW05823.1"/>
    <property type="molecule type" value="Genomic_DNA"/>
</dbReference>
<evidence type="ECO:0000313" key="2">
    <source>
        <dbReference type="Proteomes" id="UP000182444"/>
    </source>
</evidence>
<name>A0A1D8NJM1_YARLL</name>
<proteinExistence type="predicted"/>
<dbReference type="GeneID" id="94583692"/>